<feature type="domain" description="Lon proteolytic" evidence="1">
    <location>
        <begin position="13"/>
        <end position="69"/>
    </location>
</feature>
<keyword evidence="2" id="KW-0378">Hydrolase</keyword>
<comment type="caution">
    <text evidence="2">The sequence shown here is derived from an EMBL/GenBank/DDBJ whole genome shotgun (WGS) entry which is preliminary data.</text>
</comment>
<name>A0ABU5CAD1_9BACI</name>
<dbReference type="EMBL" id="JAWDIP010000004">
    <property type="protein sequence ID" value="MDY0396286.1"/>
    <property type="molecule type" value="Genomic_DNA"/>
</dbReference>
<dbReference type="GO" id="GO:0008233">
    <property type="term" value="F:peptidase activity"/>
    <property type="evidence" value="ECO:0007669"/>
    <property type="project" value="UniProtKB-KW"/>
</dbReference>
<evidence type="ECO:0000313" key="3">
    <source>
        <dbReference type="Proteomes" id="UP001281447"/>
    </source>
</evidence>
<evidence type="ECO:0000313" key="2">
    <source>
        <dbReference type="EMBL" id="MDY0396286.1"/>
    </source>
</evidence>
<dbReference type="InterPro" id="IPR020568">
    <property type="entry name" value="Ribosomal_Su5_D2-typ_SF"/>
</dbReference>
<accession>A0ABU5CAD1</accession>
<dbReference type="SUPFAM" id="SSF54211">
    <property type="entry name" value="Ribosomal protein S5 domain 2-like"/>
    <property type="match status" value="1"/>
</dbReference>
<dbReference type="InterPro" id="IPR014721">
    <property type="entry name" value="Ribsml_uS5_D2-typ_fold_subgr"/>
</dbReference>
<gene>
    <name evidence="2" type="ORF">RWE15_20440</name>
</gene>
<protein>
    <submittedName>
        <fullName evidence="2">S16 family serine protease</fullName>
        <ecNumber evidence="2">3.4.21.-</ecNumber>
    </submittedName>
</protein>
<dbReference type="Pfam" id="PF05362">
    <property type="entry name" value="Lon_C"/>
    <property type="match status" value="1"/>
</dbReference>
<dbReference type="Gene3D" id="3.30.230.10">
    <property type="match status" value="1"/>
</dbReference>
<proteinExistence type="predicted"/>
<organism evidence="2 3">
    <name type="scientific">Tigheibacillus halophilus</name>
    <dbReference type="NCBI Taxonomy" id="361280"/>
    <lineage>
        <taxon>Bacteria</taxon>
        <taxon>Bacillati</taxon>
        <taxon>Bacillota</taxon>
        <taxon>Bacilli</taxon>
        <taxon>Bacillales</taxon>
        <taxon>Bacillaceae</taxon>
        <taxon>Tigheibacillus</taxon>
    </lineage>
</organism>
<dbReference type="InterPro" id="IPR008269">
    <property type="entry name" value="Lon_proteolytic"/>
</dbReference>
<keyword evidence="2" id="KW-0645">Protease</keyword>
<evidence type="ECO:0000259" key="1">
    <source>
        <dbReference type="Pfam" id="PF05362"/>
    </source>
</evidence>
<dbReference type="Proteomes" id="UP001281447">
    <property type="component" value="Unassembled WGS sequence"/>
</dbReference>
<dbReference type="GO" id="GO:0006508">
    <property type="term" value="P:proteolysis"/>
    <property type="evidence" value="ECO:0007669"/>
    <property type="project" value="UniProtKB-KW"/>
</dbReference>
<reference evidence="2 3" key="1">
    <citation type="submission" date="2023-10" db="EMBL/GenBank/DDBJ databases">
        <title>Virgibacillus halophilus 5B73C genome.</title>
        <authorList>
            <person name="Miliotis G."/>
            <person name="Sengupta P."/>
            <person name="Hameed A."/>
            <person name="Chuvochina M."/>
            <person name="Mcdonagh F."/>
            <person name="Simpson A.C."/>
            <person name="Singh N.K."/>
            <person name="Rekha P.D."/>
            <person name="Raman K."/>
            <person name="Hugenholtz P."/>
            <person name="Venkateswaran K."/>
        </authorList>
    </citation>
    <scope>NUCLEOTIDE SEQUENCE [LARGE SCALE GENOMIC DNA]</scope>
    <source>
        <strain evidence="2 3">5B73C</strain>
    </source>
</reference>
<sequence>MVTDRSVSVKPKVHFKSGDIGGPSAGLMFSLKIYDELTKEDLTNGLQIAGTGEIDYDGNVMRIGGIDKKSDCS</sequence>
<dbReference type="EC" id="3.4.21.-" evidence="2"/>
<keyword evidence="3" id="KW-1185">Reference proteome</keyword>